<keyword evidence="1" id="KW-0732">Signal</keyword>
<dbReference type="InterPro" id="IPR058248">
    <property type="entry name" value="Lxx211020-like"/>
</dbReference>
<sequence precursor="true">MIASACAMTFAVLMPNVAPAHEARAGAVTIEHPYAVPTPPGARTGGMYFRRLKNGGADLDRLTAASTPIARTIEFHRMQMDGDVMRMRAQPTIDLPPGKELEVRHGGTLHLMLLDLKQPLKDGDRFPVTLTFERGGRQEVMVWVQRPRAAATAPEHDAHKH</sequence>
<dbReference type="PANTHER" id="PTHR36302:SF1">
    <property type="entry name" value="COPPER CHAPERONE PCU(A)C"/>
    <property type="match status" value="1"/>
</dbReference>
<name>B1Y1G2_LEPCP</name>
<dbReference type="eggNOG" id="COG2847">
    <property type="taxonomic scope" value="Bacteria"/>
</dbReference>
<dbReference type="PANTHER" id="PTHR36302">
    <property type="entry name" value="BLR7088 PROTEIN"/>
    <property type="match status" value="1"/>
</dbReference>
<dbReference type="InterPro" id="IPR036182">
    <property type="entry name" value="PCuAC_sf"/>
</dbReference>
<dbReference type="EMBL" id="CP001013">
    <property type="protein sequence ID" value="ACB34261.1"/>
    <property type="molecule type" value="Genomic_DNA"/>
</dbReference>
<protein>
    <recommendedName>
        <fullName evidence="4">Copper(I)-binding protein</fullName>
    </recommendedName>
</protein>
<dbReference type="STRING" id="395495.Lcho_1994"/>
<evidence type="ECO:0000313" key="3">
    <source>
        <dbReference type="Proteomes" id="UP000001693"/>
    </source>
</evidence>
<evidence type="ECO:0008006" key="4">
    <source>
        <dbReference type="Google" id="ProtNLM"/>
    </source>
</evidence>
<reference evidence="2 3" key="1">
    <citation type="submission" date="2008-03" db="EMBL/GenBank/DDBJ databases">
        <title>Complete sequence of Leptothrix cholodnii SP-6.</title>
        <authorList>
            <consortium name="US DOE Joint Genome Institute"/>
            <person name="Copeland A."/>
            <person name="Lucas S."/>
            <person name="Lapidus A."/>
            <person name="Glavina del Rio T."/>
            <person name="Dalin E."/>
            <person name="Tice H."/>
            <person name="Bruce D."/>
            <person name="Goodwin L."/>
            <person name="Pitluck S."/>
            <person name="Chertkov O."/>
            <person name="Brettin T."/>
            <person name="Detter J.C."/>
            <person name="Han C."/>
            <person name="Kuske C.R."/>
            <person name="Schmutz J."/>
            <person name="Larimer F."/>
            <person name="Land M."/>
            <person name="Hauser L."/>
            <person name="Kyrpides N."/>
            <person name="Lykidis A."/>
            <person name="Emerson D."/>
            <person name="Richardson P."/>
        </authorList>
    </citation>
    <scope>NUCLEOTIDE SEQUENCE [LARGE SCALE GENOMIC DNA]</scope>
    <source>
        <strain evidence="3">ATCC 51168 / LMG 8142 / SP-6</strain>
    </source>
</reference>
<dbReference type="KEGG" id="lch:Lcho_1994"/>
<keyword evidence="3" id="KW-1185">Reference proteome</keyword>
<proteinExistence type="predicted"/>
<dbReference type="Gene3D" id="2.60.40.1890">
    <property type="entry name" value="PCu(A)C copper chaperone"/>
    <property type="match status" value="1"/>
</dbReference>
<dbReference type="InterPro" id="IPR007410">
    <property type="entry name" value="LpqE-like"/>
</dbReference>
<evidence type="ECO:0000256" key="1">
    <source>
        <dbReference type="SAM" id="SignalP"/>
    </source>
</evidence>
<accession>B1Y1G2</accession>
<organism evidence="2 3">
    <name type="scientific">Leptothrix cholodnii (strain ATCC 51168 / LMG 8142 / SP-6)</name>
    <name type="common">Leptothrix discophora (strain SP-6)</name>
    <dbReference type="NCBI Taxonomy" id="395495"/>
    <lineage>
        <taxon>Bacteria</taxon>
        <taxon>Pseudomonadati</taxon>
        <taxon>Pseudomonadota</taxon>
        <taxon>Betaproteobacteria</taxon>
        <taxon>Burkholderiales</taxon>
        <taxon>Sphaerotilaceae</taxon>
        <taxon>Leptothrix</taxon>
    </lineage>
</organism>
<dbReference type="Pfam" id="PF04314">
    <property type="entry name" value="PCuAC"/>
    <property type="match status" value="1"/>
</dbReference>
<dbReference type="HOGENOM" id="CLU_100939_2_2_4"/>
<gene>
    <name evidence="2" type="ordered locus">Lcho_1994</name>
</gene>
<dbReference type="SUPFAM" id="SSF110087">
    <property type="entry name" value="DR1885-like metal-binding protein"/>
    <property type="match status" value="1"/>
</dbReference>
<dbReference type="Proteomes" id="UP000001693">
    <property type="component" value="Chromosome"/>
</dbReference>
<evidence type="ECO:0000313" key="2">
    <source>
        <dbReference type="EMBL" id="ACB34261.1"/>
    </source>
</evidence>
<feature type="chain" id="PRO_5002770431" description="Copper(I)-binding protein" evidence="1">
    <location>
        <begin position="21"/>
        <end position="161"/>
    </location>
</feature>
<dbReference type="AlphaFoldDB" id="B1Y1G2"/>
<feature type="signal peptide" evidence="1">
    <location>
        <begin position="1"/>
        <end position="20"/>
    </location>
</feature>